<dbReference type="InterPro" id="IPR046035">
    <property type="entry name" value="DUF5993"/>
</dbReference>
<sequence length="51" mass="5980">MMSLIFLLLFIAMWCAYRNHLSTSYLFFGVSVIVGLYWFHHHATDSLSILL</sequence>
<organism evidence="1 3">
    <name type="scientific">Photobacterium aphoticum</name>
    <dbReference type="NCBI Taxonomy" id="754436"/>
    <lineage>
        <taxon>Bacteria</taxon>
        <taxon>Pseudomonadati</taxon>
        <taxon>Pseudomonadota</taxon>
        <taxon>Gammaproteobacteria</taxon>
        <taxon>Vibrionales</taxon>
        <taxon>Vibrionaceae</taxon>
        <taxon>Photobacterium</taxon>
    </lineage>
</organism>
<evidence type="ECO:0000313" key="3">
    <source>
        <dbReference type="Proteomes" id="UP000029227"/>
    </source>
</evidence>
<evidence type="ECO:0000313" key="4">
    <source>
        <dbReference type="Proteomes" id="UP000036426"/>
    </source>
</evidence>
<gene>
    <name evidence="2" type="ORF">ABT58_07530</name>
    <name evidence="1" type="ORF">JCM19237_933</name>
</gene>
<dbReference type="PATRIC" id="fig|754436.4.peg.1602"/>
<reference evidence="1 3" key="1">
    <citation type="journal article" date="2014" name="Genome Announc.">
        <title>Draft Genome Sequences of Two Vibrionaceae Species, Vibrio ponticus C121 and Photobacterium aphoticum C119, Isolated as Coral Reef Microbiota.</title>
        <authorList>
            <person name="Al-saari N."/>
            <person name="Meirelles P.M."/>
            <person name="Mino S."/>
            <person name="Suda W."/>
            <person name="Oshima K."/>
            <person name="Hattori M."/>
            <person name="Ohkuma M."/>
            <person name="Thompson F.L."/>
            <person name="Gomez-Gil B."/>
            <person name="Sawabe T."/>
            <person name="Sawabe T."/>
        </authorList>
    </citation>
    <scope>NUCLEOTIDE SEQUENCE [LARGE SCALE GENOMIC DNA]</scope>
    <source>
        <strain evidence="1 3">JCM 19237</strain>
    </source>
</reference>
<dbReference type="Pfam" id="PF19455">
    <property type="entry name" value="DUF5993"/>
    <property type="match status" value="1"/>
</dbReference>
<evidence type="ECO:0000313" key="1">
    <source>
        <dbReference type="EMBL" id="GAL07695.1"/>
    </source>
</evidence>
<dbReference type="STRING" id="754436.JCM19237_933"/>
<accession>A0A090QWW7</accession>
<comment type="caution">
    <text evidence="1">The sequence shown here is derived from an EMBL/GenBank/DDBJ whole genome shotgun (WGS) entry which is preliminary data.</text>
</comment>
<proteinExistence type="predicted"/>
<dbReference type="Proteomes" id="UP000036426">
    <property type="component" value="Unassembled WGS sequence"/>
</dbReference>
<dbReference type="eggNOG" id="ENOG5031Y1G">
    <property type="taxonomic scope" value="Bacteria"/>
</dbReference>
<dbReference type="EMBL" id="BBMN01000018">
    <property type="protein sequence ID" value="GAL07695.1"/>
    <property type="molecule type" value="Genomic_DNA"/>
</dbReference>
<keyword evidence="4" id="KW-1185">Reference proteome</keyword>
<evidence type="ECO:0000313" key="2">
    <source>
        <dbReference type="EMBL" id="KLV01491.1"/>
    </source>
</evidence>
<protein>
    <submittedName>
        <fullName evidence="2">Membrane protein</fullName>
    </submittedName>
</protein>
<dbReference type="RefSeq" id="WP_047873785.1">
    <property type="nucleotide sequence ID" value="NZ_BMYC01000019.1"/>
</dbReference>
<name>A0A090QWW7_9GAMM</name>
<dbReference type="AlphaFoldDB" id="A0A090QWW7"/>
<dbReference type="EMBL" id="LDOV01000012">
    <property type="protein sequence ID" value="KLV01491.1"/>
    <property type="molecule type" value="Genomic_DNA"/>
</dbReference>
<reference evidence="2 4" key="2">
    <citation type="submission" date="2015-05" db="EMBL/GenBank/DDBJ databases">
        <title>Photobacterium galathea sp. nov.</title>
        <authorList>
            <person name="Machado H."/>
            <person name="Gram L."/>
        </authorList>
    </citation>
    <scope>NUCLEOTIDE SEQUENCE [LARGE SCALE GENOMIC DNA]</scope>
    <source>
        <strain evidence="2 4">DSM 25995</strain>
    </source>
</reference>
<dbReference type="Proteomes" id="UP000029227">
    <property type="component" value="Unassembled WGS sequence"/>
</dbReference>